<evidence type="ECO:0000256" key="6">
    <source>
        <dbReference type="SAM" id="Phobius"/>
    </source>
</evidence>
<dbReference type="PROSITE" id="PS01006">
    <property type="entry name" value="FORMATE_NITRITE_TP_2"/>
    <property type="match status" value="1"/>
</dbReference>
<organism evidence="7 8">
    <name type="scientific">Aedoeadaptatus nemausensis</name>
    <dbReference type="NCBI Taxonomy" id="2582829"/>
    <lineage>
        <taxon>Bacteria</taxon>
        <taxon>Bacillati</taxon>
        <taxon>Bacillota</taxon>
        <taxon>Tissierellia</taxon>
        <taxon>Tissierellales</taxon>
        <taxon>Peptoniphilaceae</taxon>
        <taxon>Aedoeadaptatus</taxon>
    </lineage>
</organism>
<evidence type="ECO:0000256" key="1">
    <source>
        <dbReference type="ARBA" id="ARBA00004141"/>
    </source>
</evidence>
<dbReference type="EMBL" id="CAIJCS010000020">
    <property type="protein sequence ID" value="CAC9933400.1"/>
    <property type="molecule type" value="Genomic_DNA"/>
</dbReference>
<evidence type="ECO:0000313" key="7">
    <source>
        <dbReference type="EMBL" id="CAC9933400.1"/>
    </source>
</evidence>
<feature type="transmembrane region" description="Helical" evidence="6">
    <location>
        <begin position="102"/>
        <end position="128"/>
    </location>
</feature>
<feature type="transmembrane region" description="Helical" evidence="6">
    <location>
        <begin position="222"/>
        <end position="248"/>
    </location>
</feature>
<evidence type="ECO:0000256" key="2">
    <source>
        <dbReference type="ARBA" id="ARBA00022692"/>
    </source>
</evidence>
<evidence type="ECO:0000313" key="8">
    <source>
        <dbReference type="Proteomes" id="UP000586454"/>
    </source>
</evidence>
<dbReference type="PANTHER" id="PTHR30520:SF8">
    <property type="entry name" value="NITRITE TRANSPORTER NIRC"/>
    <property type="match status" value="1"/>
</dbReference>
<dbReference type="InterPro" id="IPR024002">
    <property type="entry name" value="For/NO2_transpt_CS"/>
</dbReference>
<proteinExistence type="inferred from homology"/>
<comment type="similarity">
    <text evidence="5">Belongs to the FNT transporter (TC 1.A.16) family.</text>
</comment>
<dbReference type="Proteomes" id="UP000586454">
    <property type="component" value="Unassembled WGS sequence"/>
</dbReference>
<keyword evidence="3 6" id="KW-1133">Transmembrane helix</keyword>
<dbReference type="GO" id="GO:0015499">
    <property type="term" value="F:formate transmembrane transporter activity"/>
    <property type="evidence" value="ECO:0007669"/>
    <property type="project" value="TreeGrafter"/>
</dbReference>
<feature type="transmembrane region" description="Helical" evidence="6">
    <location>
        <begin position="27"/>
        <end position="48"/>
    </location>
</feature>
<protein>
    <submittedName>
        <fullName evidence="7">Putative nitrite transporter NirC</fullName>
    </submittedName>
</protein>
<evidence type="ECO:0000256" key="3">
    <source>
        <dbReference type="ARBA" id="ARBA00022989"/>
    </source>
</evidence>
<dbReference type="GO" id="GO:0005886">
    <property type="term" value="C:plasma membrane"/>
    <property type="evidence" value="ECO:0007669"/>
    <property type="project" value="TreeGrafter"/>
</dbReference>
<comment type="caution">
    <text evidence="7">The sequence shown here is derived from an EMBL/GenBank/DDBJ whole genome shotgun (WGS) entry which is preliminary data.</text>
</comment>
<keyword evidence="2 6" id="KW-0812">Transmembrane</keyword>
<feature type="transmembrane region" description="Helical" evidence="6">
    <location>
        <begin position="60"/>
        <end position="81"/>
    </location>
</feature>
<evidence type="ECO:0000256" key="4">
    <source>
        <dbReference type="ARBA" id="ARBA00023136"/>
    </source>
</evidence>
<dbReference type="Pfam" id="PF01226">
    <property type="entry name" value="Form_Nir_trans"/>
    <property type="match status" value="1"/>
</dbReference>
<feature type="transmembrane region" description="Helical" evidence="6">
    <location>
        <begin position="180"/>
        <end position="210"/>
    </location>
</feature>
<evidence type="ECO:0000256" key="5">
    <source>
        <dbReference type="ARBA" id="ARBA00049660"/>
    </source>
</evidence>
<dbReference type="Gene3D" id="1.20.1080.10">
    <property type="entry name" value="Glycerol uptake facilitator protein"/>
    <property type="match status" value="1"/>
</dbReference>
<dbReference type="AlphaFoldDB" id="A0A6V6Y5W7"/>
<dbReference type="RefSeq" id="WP_180500335.1">
    <property type="nucleotide sequence ID" value="NZ_CAIJCS010000020.1"/>
</dbReference>
<keyword evidence="4 6" id="KW-0472">Membrane</keyword>
<dbReference type="PANTHER" id="PTHR30520">
    <property type="entry name" value="FORMATE TRANSPORTER-RELATED"/>
    <property type="match status" value="1"/>
</dbReference>
<feature type="transmembrane region" description="Helical" evidence="6">
    <location>
        <begin position="148"/>
        <end position="168"/>
    </location>
</feature>
<accession>A0A6V6Y5W7</accession>
<name>A0A6V6Y5W7_9FIRM</name>
<dbReference type="InterPro" id="IPR000292">
    <property type="entry name" value="For/NO2_transpt"/>
</dbReference>
<gene>
    <name evidence="7" type="ORF">PEPNEM18_01257</name>
</gene>
<dbReference type="PROSITE" id="PS01005">
    <property type="entry name" value="FORMATE_NITRITE_TP_1"/>
    <property type="match status" value="1"/>
</dbReference>
<reference evidence="7 8" key="1">
    <citation type="submission" date="2020-06" db="EMBL/GenBank/DDBJ databases">
        <authorList>
            <person name="Criscuolo A."/>
        </authorList>
    </citation>
    <scope>NUCLEOTIDE SEQUENCE [LARGE SCALE GENOMIC DNA]</scope>
    <source>
        <strain evidence="7">1804121828</strain>
    </source>
</reference>
<comment type="subcellular location">
    <subcellularLocation>
        <location evidence="1">Membrane</location>
        <topology evidence="1">Multi-pass membrane protein</topology>
    </subcellularLocation>
</comment>
<keyword evidence="8" id="KW-1185">Reference proteome</keyword>
<sequence length="251" mass="26436">MFQDDVKKWSVAARGKVNLLNSHPGRYLIASMLAGLFVGFAICLVFTIQTLIPGASTKVLMGFCFSIALTLVVIAGAELFTGNNMVMTLGLARKTVTLPDTLKLWAICWIGNLLGSIVCGALFVGGGFATGDAAEVFTKAALAKTELAFLPLVFRGILCNILVCLAVWGSGRIADGGGKILYITLCIATFVIIGFEHSVANMTLFSIALMTKSSVSFTFAGAVYNLIAVTIGNMIGGICFVGLPYALIAKE</sequence>
<dbReference type="InterPro" id="IPR023271">
    <property type="entry name" value="Aquaporin-like"/>
</dbReference>